<evidence type="ECO:0000313" key="3">
    <source>
        <dbReference type="Proteomes" id="UP000238707"/>
    </source>
</evidence>
<dbReference type="EMBL" id="MSCI01000003">
    <property type="protein sequence ID" value="PQJ58268.1"/>
    <property type="molecule type" value="Genomic_DNA"/>
</dbReference>
<feature type="transmembrane region" description="Helical" evidence="1">
    <location>
        <begin position="234"/>
        <end position="255"/>
    </location>
</feature>
<evidence type="ECO:0000256" key="1">
    <source>
        <dbReference type="SAM" id="Phobius"/>
    </source>
</evidence>
<keyword evidence="3" id="KW-1185">Reference proteome</keyword>
<reference evidence="2 3" key="1">
    <citation type="submission" date="2016-12" db="EMBL/GenBank/DDBJ databases">
        <title>Diversity of luminous bacteria.</title>
        <authorList>
            <person name="Yoshizawa S."/>
            <person name="Kogure K."/>
        </authorList>
    </citation>
    <scope>NUCLEOTIDE SEQUENCE [LARGE SCALE GENOMIC DNA]</scope>
    <source>
        <strain evidence="2 3">LC2-408</strain>
    </source>
</reference>
<keyword evidence="1" id="KW-0472">Membrane</keyword>
<dbReference type="AlphaFoldDB" id="A0A2S7V8D9"/>
<name>A0A2S7V8D9_9VIBR</name>
<protein>
    <submittedName>
        <fullName evidence="2">Uncharacterized protein</fullName>
    </submittedName>
</protein>
<keyword evidence="1" id="KW-0812">Transmembrane</keyword>
<evidence type="ECO:0000313" key="2">
    <source>
        <dbReference type="EMBL" id="PQJ58268.1"/>
    </source>
</evidence>
<accession>A0A2S7V8D9</accession>
<comment type="caution">
    <text evidence="2">The sequence shown here is derived from an EMBL/GenBank/DDBJ whole genome shotgun (WGS) entry which is preliminary data.</text>
</comment>
<sequence>MNIEWRASNAIMVSQMLRGGEVGTIDIKIYMDSQRYSVADFSEEATDDLYRSIFLYHNTDSLLTEEARLEFISLEMGHWCPTTESRLVEWLTSFHTAIRARCLSVCCESGYPGVPSLCWQVERVNYKFALLFERCPSARSLHQRLLVIACQELLKLYERLRDNHAESSSQSVLSCLSRLLFERNHIAGWRPYEHRKKAYSGTGYRDEIEEFASSWPAYRHEHLCAQRRASVNHLITIALSSMLAMSVVLMFNIHLMKQDGHLTLSLLILICLLYGGRDVVKEVLKLKITKQLNKFNFYRRYKLIRPGSFRSIGKRKTRMQSQFSPQKASSKMCLQKAESISVAKRLSKHTVSVYCETQISLSSLDKYRKTQHFRVLNQHGESERTPIRDNRDLHICIQITQSNRNTITKSFRCNDEDNSRWFEIKPVS</sequence>
<proteinExistence type="predicted"/>
<dbReference type="Proteomes" id="UP000238707">
    <property type="component" value="Unassembled WGS sequence"/>
</dbReference>
<keyword evidence="1" id="KW-1133">Transmembrane helix</keyword>
<dbReference type="RefSeq" id="WP_105025774.1">
    <property type="nucleotide sequence ID" value="NZ_MSCI01000003.1"/>
</dbReference>
<gene>
    <name evidence="2" type="ORF">BTO10_21395</name>
</gene>
<organism evidence="2 3">
    <name type="scientific">Vibrio chagasii</name>
    <dbReference type="NCBI Taxonomy" id="170679"/>
    <lineage>
        <taxon>Bacteria</taxon>
        <taxon>Pseudomonadati</taxon>
        <taxon>Pseudomonadota</taxon>
        <taxon>Gammaproteobacteria</taxon>
        <taxon>Vibrionales</taxon>
        <taxon>Vibrionaceae</taxon>
        <taxon>Vibrio</taxon>
    </lineage>
</organism>
<feature type="transmembrane region" description="Helical" evidence="1">
    <location>
        <begin position="261"/>
        <end position="280"/>
    </location>
</feature>